<comment type="caution">
    <text evidence="2">The sequence shown here is derived from an EMBL/GenBank/DDBJ whole genome shotgun (WGS) entry which is preliminary data.</text>
</comment>
<feature type="transmembrane region" description="Helical" evidence="1">
    <location>
        <begin position="81"/>
        <end position="108"/>
    </location>
</feature>
<evidence type="ECO:0000313" key="2">
    <source>
        <dbReference type="EMBL" id="KJF43219.1"/>
    </source>
</evidence>
<keyword evidence="1" id="KW-1133">Transmembrane helix</keyword>
<proteinExistence type="predicted"/>
<dbReference type="OrthoDB" id="1121776at2"/>
<feature type="transmembrane region" description="Helical" evidence="1">
    <location>
        <begin position="45"/>
        <end position="69"/>
    </location>
</feature>
<dbReference type="EMBL" id="JRHC01000003">
    <property type="protein sequence ID" value="KJF43219.1"/>
    <property type="molecule type" value="Genomic_DNA"/>
</dbReference>
<dbReference type="RefSeq" id="WP_045030378.1">
    <property type="nucleotide sequence ID" value="NZ_JRHC01000003.1"/>
</dbReference>
<dbReference type="Proteomes" id="UP000032544">
    <property type="component" value="Unassembled WGS sequence"/>
</dbReference>
<evidence type="ECO:0000313" key="3">
    <source>
        <dbReference type="Proteomes" id="UP000032544"/>
    </source>
</evidence>
<sequence length="118" mass="13025">MEKHINVVATLQIIYSILGLIIATTIFILFHVIGDFADDHEAEFVLSIVANVIMIIAFIVSLPGILAGIGLFKRKEWARILTLIISVLNLFSFPIGTGIGVYSIWALVQPENVEAFKN</sequence>
<name>A0A0D8J917_9BACT</name>
<gene>
    <name evidence="2" type="ORF">LH29_13255</name>
</gene>
<accession>A0A0D8J917</accession>
<protein>
    <submittedName>
        <fullName evidence="2">Uncharacterized protein</fullName>
    </submittedName>
</protein>
<dbReference type="STRING" id="1544798.LH29_13255"/>
<dbReference type="AlphaFoldDB" id="A0A0D8J917"/>
<reference evidence="2 3" key="1">
    <citation type="submission" date="2014-09" db="EMBL/GenBank/DDBJ databases">
        <title>Draft Genome Sequence of Draconibacterium sp. JN14CK-3.</title>
        <authorList>
            <person name="Dong C."/>
            <person name="Lai Q."/>
            <person name="Shao Z."/>
        </authorList>
    </citation>
    <scope>NUCLEOTIDE SEQUENCE [LARGE SCALE GENOMIC DNA]</scope>
    <source>
        <strain evidence="2 3">JN14CK-3</strain>
    </source>
</reference>
<organism evidence="2 3">
    <name type="scientific">Draconibacterium sediminis</name>
    <dbReference type="NCBI Taxonomy" id="1544798"/>
    <lineage>
        <taxon>Bacteria</taxon>
        <taxon>Pseudomonadati</taxon>
        <taxon>Bacteroidota</taxon>
        <taxon>Bacteroidia</taxon>
        <taxon>Marinilabiliales</taxon>
        <taxon>Prolixibacteraceae</taxon>
        <taxon>Draconibacterium</taxon>
    </lineage>
</organism>
<keyword evidence="1" id="KW-0812">Transmembrane</keyword>
<evidence type="ECO:0000256" key="1">
    <source>
        <dbReference type="SAM" id="Phobius"/>
    </source>
</evidence>
<feature type="transmembrane region" description="Helical" evidence="1">
    <location>
        <begin position="12"/>
        <end position="33"/>
    </location>
</feature>
<keyword evidence="3" id="KW-1185">Reference proteome</keyword>
<keyword evidence="1" id="KW-0472">Membrane</keyword>